<comment type="caution">
    <text evidence="1">The sequence shown here is derived from an EMBL/GenBank/DDBJ whole genome shotgun (WGS) entry which is preliminary data.</text>
</comment>
<gene>
    <name evidence="1" type="ORF">PtrM4_144120</name>
</gene>
<reference evidence="1 2" key="1">
    <citation type="journal article" date="2018" name="BMC Genomics">
        <title>Comparative genomics of the wheat fungal pathogen Pyrenophora tritici-repentis reveals chromosomal variations and genome plasticity.</title>
        <authorList>
            <person name="Moolhuijzen P."/>
            <person name="See P.T."/>
            <person name="Hane J.K."/>
            <person name="Shi G."/>
            <person name="Liu Z."/>
            <person name="Oliver R.P."/>
            <person name="Moffat C.S."/>
        </authorList>
    </citation>
    <scope>NUCLEOTIDE SEQUENCE [LARGE SCALE GENOMIC DNA]</scope>
    <source>
        <strain evidence="1">M4</strain>
    </source>
</reference>
<dbReference type="GeneID" id="90957944"/>
<evidence type="ECO:0000313" key="2">
    <source>
        <dbReference type="Proteomes" id="UP000245464"/>
    </source>
</evidence>
<sequence length="346" mass="39269">MSENDWLYTEVENTRLTFERLTHWKPPTDIIKRFNNLLQEDASSLSSRSSASRSIRTRARKLAIEIRKELGPEVLLLVVLVAKSLAKMAALSQESSLIHKLNEWWTTASHPSSLTKAASVLIVGYPPSETSVRQNLPVEAATTEQHPADALEKAFTLAAQSIPNPQDREDWLTSAAAHTRLLRLLSRSEVNPWDAFTRTVQWSDLIQLGSYLGAYLTNGIQESCMRKAEEQKGLRLTDTVRLLPPSEQHEDFGLEIWLHLSVGESIAQQVKDMRSIEDWKIILGNYLYRAMLESRFRKSEEDKSISRTSAARISFPNGKDLDHDSRLAILISFEKGTEIWSRAFPK</sequence>
<protein>
    <submittedName>
        <fullName evidence="1">Uncharacterized protein</fullName>
    </submittedName>
</protein>
<evidence type="ECO:0000313" key="1">
    <source>
        <dbReference type="EMBL" id="KAF7566092.1"/>
    </source>
</evidence>
<name>A0A2W1FGY2_9PLEO</name>
<dbReference type="RefSeq" id="XP_065959705.1">
    <property type="nucleotide sequence ID" value="XM_066109722.1"/>
</dbReference>
<dbReference type="KEGG" id="ptrr:90957944"/>
<proteinExistence type="predicted"/>
<dbReference type="Proteomes" id="UP000245464">
    <property type="component" value="Chromosome 9"/>
</dbReference>
<accession>A0A2W1FGY2</accession>
<organism evidence="1 2">
    <name type="scientific">Pyrenophora tritici-repentis</name>
    <dbReference type="NCBI Taxonomy" id="45151"/>
    <lineage>
        <taxon>Eukaryota</taxon>
        <taxon>Fungi</taxon>
        <taxon>Dikarya</taxon>
        <taxon>Ascomycota</taxon>
        <taxon>Pezizomycotina</taxon>
        <taxon>Dothideomycetes</taxon>
        <taxon>Pleosporomycetidae</taxon>
        <taxon>Pleosporales</taxon>
        <taxon>Pleosporineae</taxon>
        <taxon>Pleosporaceae</taxon>
        <taxon>Pyrenophora</taxon>
    </lineage>
</organism>
<dbReference type="AlphaFoldDB" id="A0A2W1FGY2"/>
<dbReference type="EMBL" id="NQIK02000009">
    <property type="protein sequence ID" value="KAF7566092.1"/>
    <property type="molecule type" value="Genomic_DNA"/>
</dbReference>